<organism evidence="5 6">
    <name type="scientific">Novispirillum itersonii</name>
    <name type="common">Aquaspirillum itersonii</name>
    <dbReference type="NCBI Taxonomy" id="189"/>
    <lineage>
        <taxon>Bacteria</taxon>
        <taxon>Pseudomonadati</taxon>
        <taxon>Pseudomonadota</taxon>
        <taxon>Alphaproteobacteria</taxon>
        <taxon>Rhodospirillales</taxon>
        <taxon>Novispirillaceae</taxon>
        <taxon>Novispirillum</taxon>
    </lineage>
</organism>
<dbReference type="Pfam" id="PF12804">
    <property type="entry name" value="NTP_transf_3"/>
    <property type="match status" value="1"/>
</dbReference>
<gene>
    <name evidence="5" type="ORF">FHS48_001193</name>
</gene>
<dbReference type="RefSeq" id="WP_184262342.1">
    <property type="nucleotide sequence ID" value="NZ_JACIIX010000003.1"/>
</dbReference>
<dbReference type="EC" id="2.7.7.-" evidence="5"/>
<keyword evidence="2 5" id="KW-0548">Nucleotidyltransferase</keyword>
<evidence type="ECO:0000259" key="4">
    <source>
        <dbReference type="Pfam" id="PF12804"/>
    </source>
</evidence>
<dbReference type="InterPro" id="IPR050065">
    <property type="entry name" value="GlmU-like"/>
</dbReference>
<feature type="domain" description="MobA-like NTP transferase" evidence="4">
    <location>
        <begin position="8"/>
        <end position="142"/>
    </location>
</feature>
<dbReference type="Gene3D" id="3.90.550.10">
    <property type="entry name" value="Spore Coat Polysaccharide Biosynthesis Protein SpsA, Chain A"/>
    <property type="match status" value="1"/>
</dbReference>
<dbReference type="AlphaFoldDB" id="A0A7W9ZE79"/>
<reference evidence="5 6" key="1">
    <citation type="submission" date="2020-08" db="EMBL/GenBank/DDBJ databases">
        <title>Genomic Encyclopedia of Type Strains, Phase IV (KMG-IV): sequencing the most valuable type-strain genomes for metagenomic binning, comparative biology and taxonomic classification.</title>
        <authorList>
            <person name="Goeker M."/>
        </authorList>
    </citation>
    <scope>NUCLEOTIDE SEQUENCE [LARGE SCALE GENOMIC DNA]</scope>
    <source>
        <strain evidence="5 6">DSM 11590</strain>
    </source>
</reference>
<dbReference type="SUPFAM" id="SSF53448">
    <property type="entry name" value="Nucleotide-diphospho-sugar transferases"/>
    <property type="match status" value="1"/>
</dbReference>
<keyword evidence="3" id="KW-0460">Magnesium</keyword>
<sequence length="256" mass="27713">MTVLPKRAMVLAAGLGTRMRPITDHTPKPLISVGGKTMLDRVLDHLLAAGVKDVVVNVHHHPGKIRSHLAQRRGGPSTTISDETERLLETGGGVRNALPLLGPNPFFVANADIIWLEAARPALERLGRHWRPDRMDALLLVKRTADAWGYDGLGDFFMDGTGVLRRRGEGEVAPYIYAGVMILKPDAMIGTPDGPFSLNVVFDRLLAGNRLYGVAHDGPWFHVGTPDSIVPTERRIKALLSGVDDPLADLSGPGLP</sequence>
<dbReference type="CDD" id="cd06422">
    <property type="entry name" value="NTP_transferase_like_1"/>
    <property type="match status" value="1"/>
</dbReference>
<proteinExistence type="predicted"/>
<dbReference type="PANTHER" id="PTHR43584">
    <property type="entry name" value="NUCLEOTIDYL TRANSFERASE"/>
    <property type="match status" value="1"/>
</dbReference>
<evidence type="ECO:0000313" key="6">
    <source>
        <dbReference type="Proteomes" id="UP000544872"/>
    </source>
</evidence>
<dbReference type="InterPro" id="IPR029044">
    <property type="entry name" value="Nucleotide-diphossugar_trans"/>
</dbReference>
<evidence type="ECO:0000256" key="2">
    <source>
        <dbReference type="ARBA" id="ARBA00022695"/>
    </source>
</evidence>
<evidence type="ECO:0000313" key="5">
    <source>
        <dbReference type="EMBL" id="MBB6209785.1"/>
    </source>
</evidence>
<evidence type="ECO:0000256" key="3">
    <source>
        <dbReference type="ARBA" id="ARBA00022842"/>
    </source>
</evidence>
<dbReference type="GO" id="GO:0016779">
    <property type="term" value="F:nucleotidyltransferase activity"/>
    <property type="evidence" value="ECO:0007669"/>
    <property type="project" value="UniProtKB-KW"/>
</dbReference>
<keyword evidence="6" id="KW-1185">Reference proteome</keyword>
<protein>
    <submittedName>
        <fullName evidence="5">MurNAc alpha-1-phosphate uridylyltransferase</fullName>
        <ecNumber evidence="5">2.7.7.-</ecNumber>
    </submittedName>
</protein>
<dbReference type="PANTHER" id="PTHR43584:SF8">
    <property type="entry name" value="N-ACETYLMURAMATE ALPHA-1-PHOSPHATE URIDYLYLTRANSFERASE"/>
    <property type="match status" value="1"/>
</dbReference>
<dbReference type="Proteomes" id="UP000544872">
    <property type="component" value="Unassembled WGS sequence"/>
</dbReference>
<dbReference type="EMBL" id="JACIIX010000003">
    <property type="protein sequence ID" value="MBB6209785.1"/>
    <property type="molecule type" value="Genomic_DNA"/>
</dbReference>
<dbReference type="InterPro" id="IPR025877">
    <property type="entry name" value="MobA-like_NTP_Trfase"/>
</dbReference>
<comment type="caution">
    <text evidence="5">The sequence shown here is derived from an EMBL/GenBank/DDBJ whole genome shotgun (WGS) entry which is preliminary data.</text>
</comment>
<accession>A0A7W9ZE79</accession>
<keyword evidence="1 5" id="KW-0808">Transferase</keyword>
<evidence type="ECO:0000256" key="1">
    <source>
        <dbReference type="ARBA" id="ARBA00022679"/>
    </source>
</evidence>
<name>A0A7W9ZE79_NOVIT</name>